<sequence>MERQLWKSVHRILTKEGFEDLMEKKLQHDLLLCPSLRHKTPINHKTNEPCLAFLHSSPTRDADDSANVPQHPAIADLKRIDDDSARDENRLGDNASSSSERMNANTSSSEGRKTVSHQANPLFFDEEGSHQRLDLMGTMSKLLSMPTLRDGLHLPLIELGSDESKYGSSVDLTELTRGWNFVSCPTKLFASSLCIFDLVINHPLSMKKTTNCGNQTRYQPNAGIMDEQ</sequence>
<gene>
    <name evidence="2" type="ORF">BLNAU_5256</name>
</gene>
<proteinExistence type="predicted"/>
<accession>A0ABQ9Y7R3</accession>
<keyword evidence="3" id="KW-1185">Reference proteome</keyword>
<dbReference type="EMBL" id="JARBJD010000027">
    <property type="protein sequence ID" value="KAK2959767.1"/>
    <property type="molecule type" value="Genomic_DNA"/>
</dbReference>
<evidence type="ECO:0000313" key="2">
    <source>
        <dbReference type="EMBL" id="KAK2959767.1"/>
    </source>
</evidence>
<reference evidence="2 3" key="1">
    <citation type="journal article" date="2022" name="bioRxiv">
        <title>Genomics of Preaxostyla Flagellates Illuminates Evolutionary Transitions and the Path Towards Mitochondrial Loss.</title>
        <authorList>
            <person name="Novak L.V.F."/>
            <person name="Treitli S.C."/>
            <person name="Pyrih J."/>
            <person name="Halakuc P."/>
            <person name="Pipaliya S.V."/>
            <person name="Vacek V."/>
            <person name="Brzon O."/>
            <person name="Soukal P."/>
            <person name="Eme L."/>
            <person name="Dacks J.B."/>
            <person name="Karnkowska A."/>
            <person name="Elias M."/>
            <person name="Hampl V."/>
        </authorList>
    </citation>
    <scope>NUCLEOTIDE SEQUENCE [LARGE SCALE GENOMIC DNA]</scope>
    <source>
        <strain evidence="2">NAU3</strain>
        <tissue evidence="2">Gut</tissue>
    </source>
</reference>
<organism evidence="2 3">
    <name type="scientific">Blattamonas nauphoetae</name>
    <dbReference type="NCBI Taxonomy" id="2049346"/>
    <lineage>
        <taxon>Eukaryota</taxon>
        <taxon>Metamonada</taxon>
        <taxon>Preaxostyla</taxon>
        <taxon>Oxymonadida</taxon>
        <taxon>Blattamonas</taxon>
    </lineage>
</organism>
<feature type="compositionally biased region" description="Polar residues" evidence="1">
    <location>
        <begin position="94"/>
        <end position="109"/>
    </location>
</feature>
<evidence type="ECO:0000313" key="3">
    <source>
        <dbReference type="Proteomes" id="UP001281761"/>
    </source>
</evidence>
<comment type="caution">
    <text evidence="2">The sequence shown here is derived from an EMBL/GenBank/DDBJ whole genome shotgun (WGS) entry which is preliminary data.</text>
</comment>
<name>A0ABQ9Y7R3_9EUKA</name>
<evidence type="ECO:0000256" key="1">
    <source>
        <dbReference type="SAM" id="MobiDB-lite"/>
    </source>
</evidence>
<protein>
    <submittedName>
        <fullName evidence="2">Uncharacterized protein</fullName>
    </submittedName>
</protein>
<feature type="region of interest" description="Disordered" evidence="1">
    <location>
        <begin position="59"/>
        <end position="115"/>
    </location>
</feature>
<feature type="compositionally biased region" description="Basic and acidic residues" evidence="1">
    <location>
        <begin position="76"/>
        <end position="91"/>
    </location>
</feature>
<dbReference type="Proteomes" id="UP001281761">
    <property type="component" value="Unassembled WGS sequence"/>
</dbReference>